<dbReference type="PANTHER" id="PTHR43244:SF1">
    <property type="entry name" value="5,10-METHYLENETETRAHYDROMETHANOPTERIN REDUCTASE"/>
    <property type="match status" value="1"/>
</dbReference>
<dbReference type="Gene3D" id="3.20.20.30">
    <property type="entry name" value="Luciferase-like domain"/>
    <property type="match status" value="1"/>
</dbReference>
<dbReference type="CDD" id="cd01097">
    <property type="entry name" value="Tetrahydromethanopterin_reductase"/>
    <property type="match status" value="1"/>
</dbReference>
<dbReference type="STRING" id="1090615.SAMN04515671_2099"/>
<dbReference type="InterPro" id="IPR036661">
    <property type="entry name" value="Luciferase-like_sf"/>
</dbReference>
<feature type="domain" description="Luciferase-like" evidence="2">
    <location>
        <begin position="15"/>
        <end position="246"/>
    </location>
</feature>
<dbReference type="SUPFAM" id="SSF51679">
    <property type="entry name" value="Bacterial luciferase-like"/>
    <property type="match status" value="1"/>
</dbReference>
<name>A0A1H0MU38_9ACTN</name>
<sequence length="290" mass="30047">MTITPPRRLGVMFDRARPPEQLAGFARDLEQAGFDEIWVVEDLGWGGAMSSAATALAATGSITVGIGIVPAPLRNVAVLAMELATLERLHPGRLLAGIGHGVTPWMRQVGAAVESPLTLLEETFRATRALLRGEFVDAHGRYVTVDGVRLVHPPAAVPPLLAGVMKPRSLALAGRVADGTILAEGTGPSVIAAARQHISAASEHSLTVLTHVCIESDEQALAAATADVRAEFAEVQGVAPAQVYLADGPASVAAQKVSALWDAGADSVVLRPIGDRPLATVLALRAALTG</sequence>
<reference evidence="3 4" key="1">
    <citation type="submission" date="2016-10" db="EMBL/GenBank/DDBJ databases">
        <authorList>
            <person name="de Groot N.N."/>
        </authorList>
    </citation>
    <scope>NUCLEOTIDE SEQUENCE [LARGE SCALE GENOMIC DNA]</scope>
    <source>
        <strain evidence="4">P4-7,KCTC 19426,CECT 7604</strain>
    </source>
</reference>
<evidence type="ECO:0000313" key="4">
    <source>
        <dbReference type="Proteomes" id="UP000198741"/>
    </source>
</evidence>
<dbReference type="InterPro" id="IPR050564">
    <property type="entry name" value="F420-G6PD/mer"/>
</dbReference>
<evidence type="ECO:0000259" key="2">
    <source>
        <dbReference type="Pfam" id="PF00296"/>
    </source>
</evidence>
<dbReference type="RefSeq" id="WP_197676508.1">
    <property type="nucleotide sequence ID" value="NZ_LT629710.1"/>
</dbReference>
<dbReference type="Proteomes" id="UP000198741">
    <property type="component" value="Chromosome I"/>
</dbReference>
<evidence type="ECO:0000313" key="3">
    <source>
        <dbReference type="EMBL" id="SDO83815.1"/>
    </source>
</evidence>
<keyword evidence="1" id="KW-0560">Oxidoreductase</keyword>
<dbReference type="AlphaFoldDB" id="A0A1H0MU38"/>
<dbReference type="GO" id="GO:0004497">
    <property type="term" value="F:monooxygenase activity"/>
    <property type="evidence" value="ECO:0007669"/>
    <property type="project" value="UniProtKB-KW"/>
</dbReference>
<keyword evidence="3" id="KW-0503">Monooxygenase</keyword>
<gene>
    <name evidence="3" type="ORF">SAMN04515671_2099</name>
</gene>
<dbReference type="EMBL" id="LT629710">
    <property type="protein sequence ID" value="SDO83815.1"/>
    <property type="molecule type" value="Genomic_DNA"/>
</dbReference>
<proteinExistence type="predicted"/>
<dbReference type="GO" id="GO:0016705">
    <property type="term" value="F:oxidoreductase activity, acting on paired donors, with incorporation or reduction of molecular oxygen"/>
    <property type="evidence" value="ECO:0007669"/>
    <property type="project" value="InterPro"/>
</dbReference>
<accession>A0A1H0MU38</accession>
<organism evidence="3 4">
    <name type="scientific">Nakamurella panacisegetis</name>
    <dbReference type="NCBI Taxonomy" id="1090615"/>
    <lineage>
        <taxon>Bacteria</taxon>
        <taxon>Bacillati</taxon>
        <taxon>Actinomycetota</taxon>
        <taxon>Actinomycetes</taxon>
        <taxon>Nakamurellales</taxon>
        <taxon>Nakamurellaceae</taxon>
        <taxon>Nakamurella</taxon>
    </lineage>
</organism>
<keyword evidence="4" id="KW-1185">Reference proteome</keyword>
<evidence type="ECO:0000256" key="1">
    <source>
        <dbReference type="ARBA" id="ARBA00023002"/>
    </source>
</evidence>
<dbReference type="InterPro" id="IPR011251">
    <property type="entry name" value="Luciferase-like_dom"/>
</dbReference>
<protein>
    <submittedName>
        <fullName evidence="3">Flavin-dependent oxidoreductase, luciferase family (Includes alkanesulfonate monooxygenase SsuD and methylene tetrahydromethanopterin reductase)</fullName>
    </submittedName>
</protein>
<dbReference type="PANTHER" id="PTHR43244">
    <property type="match status" value="1"/>
</dbReference>
<dbReference type="Pfam" id="PF00296">
    <property type="entry name" value="Bac_luciferase"/>
    <property type="match status" value="1"/>
</dbReference>